<name>A0ACB8UAJ7_9APHY</name>
<keyword evidence="2" id="KW-1185">Reference proteome</keyword>
<dbReference type="EMBL" id="MU274906">
    <property type="protein sequence ID" value="KAI0091266.1"/>
    <property type="molecule type" value="Genomic_DNA"/>
</dbReference>
<reference evidence="1" key="1">
    <citation type="journal article" date="2021" name="Environ. Microbiol.">
        <title>Gene family expansions and transcriptome signatures uncover fungal adaptations to wood decay.</title>
        <authorList>
            <person name="Hage H."/>
            <person name="Miyauchi S."/>
            <person name="Viragh M."/>
            <person name="Drula E."/>
            <person name="Min B."/>
            <person name="Chaduli D."/>
            <person name="Navarro D."/>
            <person name="Favel A."/>
            <person name="Norest M."/>
            <person name="Lesage-Meessen L."/>
            <person name="Balint B."/>
            <person name="Merenyi Z."/>
            <person name="de Eugenio L."/>
            <person name="Morin E."/>
            <person name="Martinez A.T."/>
            <person name="Baldrian P."/>
            <person name="Stursova M."/>
            <person name="Martinez M.J."/>
            <person name="Novotny C."/>
            <person name="Magnuson J.K."/>
            <person name="Spatafora J.W."/>
            <person name="Maurice S."/>
            <person name="Pangilinan J."/>
            <person name="Andreopoulos W."/>
            <person name="LaButti K."/>
            <person name="Hundley H."/>
            <person name="Na H."/>
            <person name="Kuo A."/>
            <person name="Barry K."/>
            <person name="Lipzen A."/>
            <person name="Henrissat B."/>
            <person name="Riley R."/>
            <person name="Ahrendt S."/>
            <person name="Nagy L.G."/>
            <person name="Grigoriev I.V."/>
            <person name="Martin F."/>
            <person name="Rosso M.N."/>
        </authorList>
    </citation>
    <scope>NUCLEOTIDE SEQUENCE</scope>
    <source>
        <strain evidence="1">CBS 384.51</strain>
    </source>
</reference>
<accession>A0ACB8UAJ7</accession>
<organism evidence="1 2">
    <name type="scientific">Irpex rosettiformis</name>
    <dbReference type="NCBI Taxonomy" id="378272"/>
    <lineage>
        <taxon>Eukaryota</taxon>
        <taxon>Fungi</taxon>
        <taxon>Dikarya</taxon>
        <taxon>Basidiomycota</taxon>
        <taxon>Agaricomycotina</taxon>
        <taxon>Agaricomycetes</taxon>
        <taxon>Polyporales</taxon>
        <taxon>Irpicaceae</taxon>
        <taxon>Irpex</taxon>
    </lineage>
</organism>
<sequence>MSSEEVGLTSSVLSLNSKQVPTAESSTVATLRSLYSRAAKAFLHRDFSLTYSLLTSAFSIITPPIYSPDDEIATFRRKWDILRITVETTVYSSPPPSDGEDVFPSALRANQLLSPQSLVTTLHARSLQLFTPSSPPQKPLSVFVPHQVLTTLILSSIKLESYDIGRGIIEDWLARRTQDSSKDGYLGYSKVIELYCLHVLPKLEEWEYAQDFLEYERELKDSTRENMKYTLRTMFQETVEARNSRFAKASSPDIEDPSPSSTRSVSPARSTSSESTTSTHTVTPQSPHPSSSKGKGKTKVLNGTLNGLTRLTPSPALSEESSAQSSTSVTTSRTVTPNSVSRNHSISRRNVNGNPRASSSQKSDTIAIRTTATAPLPRSVSSENTVREPSTLALIRSYINDFLRNTTKSKIIIYFVVFVVFPAISLAVRIRRRRNFRLVQAGEGGVGAADVVRRRLRGTTGGPLPGGSLLGSLWNEVIRAVGDTIRMGGGGLA</sequence>
<dbReference type="Proteomes" id="UP001055072">
    <property type="component" value="Unassembled WGS sequence"/>
</dbReference>
<comment type="caution">
    <text evidence="1">The sequence shown here is derived from an EMBL/GenBank/DDBJ whole genome shotgun (WGS) entry which is preliminary data.</text>
</comment>
<evidence type="ECO:0000313" key="1">
    <source>
        <dbReference type="EMBL" id="KAI0091266.1"/>
    </source>
</evidence>
<protein>
    <submittedName>
        <fullName evidence="1">Uncharacterized protein</fullName>
    </submittedName>
</protein>
<gene>
    <name evidence="1" type="ORF">BDY19DRAFT_991834</name>
</gene>
<proteinExistence type="predicted"/>
<evidence type="ECO:0000313" key="2">
    <source>
        <dbReference type="Proteomes" id="UP001055072"/>
    </source>
</evidence>